<dbReference type="Proteomes" id="UP000434462">
    <property type="component" value="Unassembled WGS sequence"/>
</dbReference>
<comment type="caution">
    <text evidence="3">The sequence shown here is derived from an EMBL/GenBank/DDBJ whole genome shotgun (WGS) entry which is preliminary data.</text>
</comment>
<evidence type="ECO:0000259" key="1">
    <source>
        <dbReference type="Pfam" id="PF01656"/>
    </source>
</evidence>
<evidence type="ECO:0000313" key="2">
    <source>
        <dbReference type="EMBL" id="KAB4108045.1"/>
    </source>
</evidence>
<evidence type="ECO:0000313" key="4">
    <source>
        <dbReference type="EMBL" id="KAB4121713.1"/>
    </source>
</evidence>
<dbReference type="Gene3D" id="3.40.50.300">
    <property type="entry name" value="P-loop containing nucleotide triphosphate hydrolases"/>
    <property type="match status" value="1"/>
</dbReference>
<evidence type="ECO:0000313" key="8">
    <source>
        <dbReference type="Proteomes" id="UP000441711"/>
    </source>
</evidence>
<proteinExistence type="predicted"/>
<dbReference type="Proteomes" id="UP000438773">
    <property type="component" value="Unassembled WGS sequence"/>
</dbReference>
<dbReference type="PANTHER" id="PTHR13696:SF52">
    <property type="entry name" value="PARA FAMILY PROTEIN CT_582"/>
    <property type="match status" value="1"/>
</dbReference>
<dbReference type="InterPro" id="IPR027417">
    <property type="entry name" value="P-loop_NTPase"/>
</dbReference>
<dbReference type="AlphaFoldDB" id="A0A6I0L3A7"/>
<dbReference type="EMBL" id="WCUR01000063">
    <property type="protein sequence ID" value="KAB4113726.1"/>
    <property type="molecule type" value="Genomic_DNA"/>
</dbReference>
<dbReference type="InterPro" id="IPR002586">
    <property type="entry name" value="CobQ/CobB/MinD/ParA_Nub-bd_dom"/>
</dbReference>
<dbReference type="EMBL" id="WCUP01000012">
    <property type="protein sequence ID" value="KAB4108045.1"/>
    <property type="molecule type" value="Genomic_DNA"/>
</dbReference>
<dbReference type="CDD" id="cd02042">
    <property type="entry name" value="ParAB_family"/>
    <property type="match status" value="1"/>
</dbReference>
<sequence length="251" mass="28361">MNEPIYVAFSTQKGGAGKTTLTVLTASYLHYVKGYNVAVVDCDFPQYSIKDMRERDMTSATGDDHYKAMAYEQFKRLQKKAYPVISSRPEDAPDNAAKLVKSGQPLDFIFFDLPGTINNASIVNTIATMDYIFCPIAADRVVMESSIRFASIIHEHMISTGKTNVKGLYMLWNMVDGREKTELYGMYEKVCAEMALPVMKTFLPDSKRFRKEAATERKQVFRSTIFPADKILVRGSNLDTLVDEILTIIKK</sequence>
<dbReference type="Pfam" id="PF01656">
    <property type="entry name" value="CbiA"/>
    <property type="match status" value="1"/>
</dbReference>
<dbReference type="InterPro" id="IPR050678">
    <property type="entry name" value="DNA_Partitioning_ATPase"/>
</dbReference>
<dbReference type="RefSeq" id="WP_005832567.1">
    <property type="nucleotide sequence ID" value="NZ_JADPGA010000011.1"/>
</dbReference>
<dbReference type="EMBL" id="WCTR01000010">
    <property type="protein sequence ID" value="KAB4211040.1"/>
    <property type="molecule type" value="Genomic_DNA"/>
</dbReference>
<reference evidence="6 7" key="1">
    <citation type="journal article" date="2019" name="Nat. Med.">
        <title>A library of human gut bacterial isolates paired with longitudinal multiomics data enables mechanistic microbiome research.</title>
        <authorList>
            <person name="Poyet M."/>
            <person name="Groussin M."/>
            <person name="Gibbons S.M."/>
            <person name="Avila-Pacheco J."/>
            <person name="Jiang X."/>
            <person name="Kearney S.M."/>
            <person name="Perrotta A.R."/>
            <person name="Berdy B."/>
            <person name="Zhao S."/>
            <person name="Lieberman T.D."/>
            <person name="Swanson P.K."/>
            <person name="Smith M."/>
            <person name="Roesemann S."/>
            <person name="Alexander J.E."/>
            <person name="Rich S.A."/>
            <person name="Livny J."/>
            <person name="Vlamakis H."/>
            <person name="Clish C."/>
            <person name="Bullock K."/>
            <person name="Deik A."/>
            <person name="Scott J."/>
            <person name="Pierce K.A."/>
            <person name="Xavier R.J."/>
            <person name="Alm E.J."/>
        </authorList>
    </citation>
    <scope>NUCLEOTIDE SEQUENCE [LARGE SCALE GENOMIC DNA]</scope>
    <source>
        <strain evidence="5 9">BIOML-A11</strain>
        <strain evidence="2 8">BIOML-A36</strain>
        <strain evidence="4 7">BIOML-A37</strain>
        <strain evidence="3 6">BIOML-A38</strain>
    </source>
</reference>
<feature type="domain" description="CobQ/CobB/MinD/ParA nucleotide binding" evidence="1">
    <location>
        <begin position="8"/>
        <end position="216"/>
    </location>
</feature>
<dbReference type="Proteomes" id="UP000466952">
    <property type="component" value="Unassembled WGS sequence"/>
</dbReference>
<evidence type="ECO:0000313" key="9">
    <source>
        <dbReference type="Proteomes" id="UP000466952"/>
    </source>
</evidence>
<accession>A0A6I0L3A7</accession>
<evidence type="ECO:0000313" key="5">
    <source>
        <dbReference type="EMBL" id="KAB4211040.1"/>
    </source>
</evidence>
<evidence type="ECO:0000313" key="7">
    <source>
        <dbReference type="Proteomes" id="UP000438773"/>
    </source>
</evidence>
<dbReference type="SUPFAM" id="SSF52540">
    <property type="entry name" value="P-loop containing nucleoside triphosphate hydrolases"/>
    <property type="match status" value="1"/>
</dbReference>
<dbReference type="EMBL" id="WCUQ01000012">
    <property type="protein sequence ID" value="KAB4121713.1"/>
    <property type="molecule type" value="Genomic_DNA"/>
</dbReference>
<evidence type="ECO:0000313" key="6">
    <source>
        <dbReference type="Proteomes" id="UP000434462"/>
    </source>
</evidence>
<protein>
    <submittedName>
        <fullName evidence="3">ParA family protein</fullName>
    </submittedName>
</protein>
<name>A0A6I0L3A7_BACUN</name>
<dbReference type="PANTHER" id="PTHR13696">
    <property type="entry name" value="P-LOOP CONTAINING NUCLEOSIDE TRIPHOSPHATE HYDROLASE"/>
    <property type="match status" value="1"/>
</dbReference>
<dbReference type="Proteomes" id="UP000441711">
    <property type="component" value="Unassembled WGS sequence"/>
</dbReference>
<evidence type="ECO:0000313" key="3">
    <source>
        <dbReference type="EMBL" id="KAB4113726.1"/>
    </source>
</evidence>
<organism evidence="3 6">
    <name type="scientific">Bacteroides uniformis</name>
    <dbReference type="NCBI Taxonomy" id="820"/>
    <lineage>
        <taxon>Bacteria</taxon>
        <taxon>Pseudomonadati</taxon>
        <taxon>Bacteroidota</taxon>
        <taxon>Bacteroidia</taxon>
        <taxon>Bacteroidales</taxon>
        <taxon>Bacteroidaceae</taxon>
        <taxon>Bacteroides</taxon>
    </lineage>
</organism>
<gene>
    <name evidence="5" type="ORF">GAP55_14315</name>
    <name evidence="2" type="ORF">GAQ70_16960</name>
    <name evidence="3" type="ORF">GAQ72_15340</name>
    <name evidence="4" type="ORF">GAQ75_18675</name>
</gene>